<dbReference type="CTD" id="406853"/>
<evidence type="ECO:0000313" key="21">
    <source>
        <dbReference type="Proteomes" id="UP000265040"/>
    </source>
</evidence>
<evidence type="ECO:0000256" key="1">
    <source>
        <dbReference type="ARBA" id="ARBA00004648"/>
    </source>
</evidence>
<evidence type="ECO:0000256" key="8">
    <source>
        <dbReference type="ARBA" id="ARBA00023015"/>
    </source>
</evidence>
<keyword evidence="8" id="KW-0805">Transcription regulation</keyword>
<keyword evidence="21" id="KW-1185">Reference proteome</keyword>
<feature type="compositionally biased region" description="Polar residues" evidence="17">
    <location>
        <begin position="84"/>
        <end position="97"/>
    </location>
</feature>
<dbReference type="Pfam" id="PF00170">
    <property type="entry name" value="bZIP_1"/>
    <property type="match status" value="1"/>
</dbReference>
<evidence type="ECO:0000256" key="14">
    <source>
        <dbReference type="ARBA" id="ARBA00023242"/>
    </source>
</evidence>
<evidence type="ECO:0000256" key="10">
    <source>
        <dbReference type="ARBA" id="ARBA00023136"/>
    </source>
</evidence>
<comment type="subunit">
    <text evidence="3">Binds DNA as a dimer.</text>
</comment>
<dbReference type="OrthoDB" id="674948at2759"/>
<keyword evidence="5" id="KW-0256">Endoplasmic reticulum</keyword>
<dbReference type="InParanoid" id="A0A3Q1ISB0"/>
<keyword evidence="10 18" id="KW-0472">Membrane</keyword>
<evidence type="ECO:0000256" key="15">
    <source>
        <dbReference type="ARBA" id="ARBA00057520"/>
    </source>
</evidence>
<feature type="compositionally biased region" description="Low complexity" evidence="17">
    <location>
        <begin position="417"/>
        <end position="426"/>
    </location>
</feature>
<feature type="transmembrane region" description="Helical" evidence="18">
    <location>
        <begin position="321"/>
        <end position="339"/>
    </location>
</feature>
<dbReference type="RefSeq" id="XP_026199832.1">
    <property type="nucleotide sequence ID" value="XM_026344047.1"/>
</dbReference>
<feature type="region of interest" description="Disordered" evidence="17">
    <location>
        <begin position="394"/>
        <end position="442"/>
    </location>
</feature>
<reference evidence="20" key="1">
    <citation type="submission" date="2021-04" db="EMBL/GenBank/DDBJ databases">
        <authorList>
            <consortium name="Wellcome Sanger Institute Data Sharing"/>
        </authorList>
    </citation>
    <scope>NUCLEOTIDE SEQUENCE [LARGE SCALE GENOMIC DNA]</scope>
</reference>
<dbReference type="OMA" id="EQDMLPD"/>
<dbReference type="GO" id="GO:0000978">
    <property type="term" value="F:RNA polymerase II cis-regulatory region sequence-specific DNA binding"/>
    <property type="evidence" value="ECO:0007669"/>
    <property type="project" value="TreeGrafter"/>
</dbReference>
<evidence type="ECO:0000256" key="6">
    <source>
        <dbReference type="ARBA" id="ARBA00022968"/>
    </source>
</evidence>
<evidence type="ECO:0000256" key="7">
    <source>
        <dbReference type="ARBA" id="ARBA00022989"/>
    </source>
</evidence>
<name>A0A3Q1ISB0_ANATE</name>
<reference evidence="20" key="3">
    <citation type="submission" date="2025-09" db="UniProtKB">
        <authorList>
            <consortium name="Ensembl"/>
        </authorList>
    </citation>
    <scope>IDENTIFICATION</scope>
</reference>
<evidence type="ECO:0000256" key="9">
    <source>
        <dbReference type="ARBA" id="ARBA00023125"/>
    </source>
</evidence>
<keyword evidence="16" id="KW-0175">Coiled coil</keyword>
<evidence type="ECO:0000313" key="20">
    <source>
        <dbReference type="Ensembl" id="ENSATEP00000024862.1"/>
    </source>
</evidence>
<dbReference type="FunFam" id="1.20.5.170:FF:000042">
    <property type="entry name" value="Cyclic AMP-responsive element-binding protein 3-like protein 3"/>
    <property type="match status" value="1"/>
</dbReference>
<comment type="similarity">
    <text evidence="2">Belongs to the bZIP family. ATF subfamily.</text>
</comment>
<dbReference type="Proteomes" id="UP000265040">
    <property type="component" value="Chromosome 9"/>
</dbReference>
<dbReference type="GO" id="GO:0005634">
    <property type="term" value="C:nucleus"/>
    <property type="evidence" value="ECO:0007669"/>
    <property type="project" value="TreeGrafter"/>
</dbReference>
<feature type="region of interest" description="Disordered" evidence="17">
    <location>
        <begin position="458"/>
        <end position="481"/>
    </location>
</feature>
<evidence type="ECO:0000256" key="4">
    <source>
        <dbReference type="ARBA" id="ARBA00022692"/>
    </source>
</evidence>
<dbReference type="Ensembl" id="ENSATET00000025261.3">
    <property type="protein sequence ID" value="ENSATEP00000024862.1"/>
    <property type="gene ID" value="ENSATEG00000017261.3"/>
</dbReference>
<evidence type="ECO:0000256" key="13">
    <source>
        <dbReference type="ARBA" id="ARBA00023180"/>
    </source>
</evidence>
<dbReference type="InterPro" id="IPR051381">
    <property type="entry name" value="CREB_ATF_subfamily"/>
</dbReference>
<keyword evidence="9" id="KW-0238">DNA-binding</keyword>
<evidence type="ECO:0000256" key="5">
    <source>
        <dbReference type="ARBA" id="ARBA00022824"/>
    </source>
</evidence>
<keyword evidence="14" id="KW-0539">Nucleus</keyword>
<comment type="function">
    <text evidence="15">Transcriptional activator. Binds the cAMP response element (CRE). Activates transcription through box-B element and CRE. Seems to function synergistically with atf6. Regulates FGF21 transcription.</text>
</comment>
<feature type="region of interest" description="Disordered" evidence="17">
    <location>
        <begin position="57"/>
        <end position="122"/>
    </location>
</feature>
<dbReference type="CDD" id="cd14689">
    <property type="entry name" value="bZIP_CREB3"/>
    <property type="match status" value="1"/>
</dbReference>
<evidence type="ECO:0000256" key="16">
    <source>
        <dbReference type="SAM" id="Coils"/>
    </source>
</evidence>
<dbReference type="AlphaFoldDB" id="A0A3Q1ISB0"/>
<keyword evidence="4 18" id="KW-0812">Transmembrane</keyword>
<dbReference type="GO" id="GO:0000981">
    <property type="term" value="F:DNA-binding transcription factor activity, RNA polymerase II-specific"/>
    <property type="evidence" value="ECO:0007669"/>
    <property type="project" value="TreeGrafter"/>
</dbReference>
<evidence type="ECO:0000256" key="3">
    <source>
        <dbReference type="ARBA" id="ARBA00011195"/>
    </source>
</evidence>
<keyword evidence="13" id="KW-0325">Glycoprotein</keyword>
<evidence type="ECO:0000256" key="2">
    <source>
        <dbReference type="ARBA" id="ARBA00009050"/>
    </source>
</evidence>
<dbReference type="SUPFAM" id="SSF57959">
    <property type="entry name" value="Leucine zipper domain"/>
    <property type="match status" value="1"/>
</dbReference>
<dbReference type="SMART" id="SM00338">
    <property type="entry name" value="BRLZ"/>
    <property type="match status" value="1"/>
</dbReference>
<feature type="compositionally biased region" description="Low complexity" evidence="17">
    <location>
        <begin position="71"/>
        <end position="83"/>
    </location>
</feature>
<evidence type="ECO:0000259" key="19">
    <source>
        <dbReference type="PROSITE" id="PS50217"/>
    </source>
</evidence>
<evidence type="ECO:0000256" key="11">
    <source>
        <dbReference type="ARBA" id="ARBA00023159"/>
    </source>
</evidence>
<protein>
    <recommendedName>
        <fullName evidence="19">BZIP domain-containing protein</fullName>
    </recommendedName>
</protein>
<dbReference type="PANTHER" id="PTHR45996:SF4">
    <property type="entry name" value="CYCLIC AMP-RESPONSIVE ELEMENT-BINDING PROTEIN 3"/>
    <property type="match status" value="1"/>
</dbReference>
<organism evidence="20 21">
    <name type="scientific">Anabas testudineus</name>
    <name type="common">Climbing perch</name>
    <name type="synonym">Anthias testudineus</name>
    <dbReference type="NCBI Taxonomy" id="64144"/>
    <lineage>
        <taxon>Eukaryota</taxon>
        <taxon>Metazoa</taxon>
        <taxon>Chordata</taxon>
        <taxon>Craniata</taxon>
        <taxon>Vertebrata</taxon>
        <taxon>Euteleostomi</taxon>
        <taxon>Actinopterygii</taxon>
        <taxon>Neopterygii</taxon>
        <taxon>Teleostei</taxon>
        <taxon>Neoteleostei</taxon>
        <taxon>Acanthomorphata</taxon>
        <taxon>Anabantaria</taxon>
        <taxon>Anabantiformes</taxon>
        <taxon>Anabantoidei</taxon>
        <taxon>Anabantidae</taxon>
        <taxon>Anabas</taxon>
    </lineage>
</organism>
<keyword evidence="11" id="KW-0010">Activator</keyword>
<dbReference type="PANTHER" id="PTHR45996">
    <property type="entry name" value="AGAP001464-PB"/>
    <property type="match status" value="1"/>
</dbReference>
<dbReference type="GO" id="GO:0005789">
    <property type="term" value="C:endoplasmic reticulum membrane"/>
    <property type="evidence" value="ECO:0007669"/>
    <property type="project" value="UniProtKB-SubCell"/>
</dbReference>
<feature type="compositionally biased region" description="Basic and acidic residues" evidence="17">
    <location>
        <begin position="399"/>
        <end position="408"/>
    </location>
</feature>
<dbReference type="InterPro" id="IPR004827">
    <property type="entry name" value="bZIP"/>
</dbReference>
<dbReference type="GeneID" id="113151172"/>
<feature type="domain" description="BZIP" evidence="19">
    <location>
        <begin position="243"/>
        <end position="306"/>
    </location>
</feature>
<dbReference type="Gene3D" id="1.20.5.170">
    <property type="match status" value="1"/>
</dbReference>
<dbReference type="STRING" id="64144.ENSATEP00000024862"/>
<reference evidence="20" key="2">
    <citation type="submission" date="2025-08" db="UniProtKB">
        <authorList>
            <consortium name="Ensembl"/>
        </authorList>
    </citation>
    <scope>IDENTIFICATION</scope>
</reference>
<comment type="subcellular location">
    <subcellularLocation>
        <location evidence="1">Endoplasmic reticulum membrane</location>
        <topology evidence="1">Single-pass type II membrane protein</topology>
    </subcellularLocation>
</comment>
<proteinExistence type="inferred from homology"/>
<dbReference type="InterPro" id="IPR046347">
    <property type="entry name" value="bZIP_sf"/>
</dbReference>
<keyword evidence="12" id="KW-0804">Transcription</keyword>
<dbReference type="GeneTree" id="ENSGT00940000159261"/>
<evidence type="ECO:0000256" key="18">
    <source>
        <dbReference type="SAM" id="Phobius"/>
    </source>
</evidence>
<accession>A0A3Q1ISB0</accession>
<evidence type="ECO:0000256" key="17">
    <source>
        <dbReference type="SAM" id="MobiDB-lite"/>
    </source>
</evidence>
<sequence length="481" mass="52843">MSVPEDLPEMDGTDLLGLLFQDGEDGSTELIESWLSEQDMLTGMDTEDFLSSLLEEEDNTGTICPSHSPLGSDSGISDDSSTGAGNNNLLGCQSPHSSDSDIVPSPSYSQPSPEHPDPAVAPGELHTESLEALTVQTDHSYSLLQSGGRDIDFLQSVRAEKPDTDVFIDLDDLVDEAMEEDITSELPYTLAIENSTEDLSQSDKTDQFQFKEIVLTEEEKRLLSKEGVSIPTCMPLTKAEERTLKRIRRKIRNKQSAQESRKKKKVYVDGLENRVAICTAHNLELQKKVQMLQKQNVSLIEQLKKLQAIVKMSTMKASTTSTCVMVFLLSFCLIIFPSVNPFGKNTEQKELYTPSSIISRTLRSVPTENTEVIFTPEEYQPPLEVENIEATFAGGQKNHTPDYQRVEQPDSGTGVNSNSSSDFPSSAQAAEMKPGPAGGVGALQEGSIDAAVAYEVSGSKDNWIERNPPSVILQQHRSDEM</sequence>
<dbReference type="PROSITE" id="PS50217">
    <property type="entry name" value="BZIP"/>
    <property type="match status" value="1"/>
</dbReference>
<feature type="coiled-coil region" evidence="16">
    <location>
        <begin position="282"/>
        <end position="309"/>
    </location>
</feature>
<dbReference type="PROSITE" id="PS00036">
    <property type="entry name" value="BZIP_BASIC"/>
    <property type="match status" value="1"/>
</dbReference>
<keyword evidence="7 18" id="KW-1133">Transmembrane helix</keyword>
<evidence type="ECO:0000256" key="12">
    <source>
        <dbReference type="ARBA" id="ARBA00023163"/>
    </source>
</evidence>
<keyword evidence="6" id="KW-0735">Signal-anchor</keyword>